<keyword evidence="2" id="KW-0805">Transcription regulation</keyword>
<evidence type="ECO:0000259" key="5">
    <source>
        <dbReference type="PROSITE" id="PS50931"/>
    </source>
</evidence>
<evidence type="ECO:0000256" key="1">
    <source>
        <dbReference type="ARBA" id="ARBA00009437"/>
    </source>
</evidence>
<gene>
    <name evidence="6" type="ORF">GCM10011614_34110</name>
</gene>
<dbReference type="Gene3D" id="1.10.10.10">
    <property type="entry name" value="Winged helix-like DNA-binding domain superfamily/Winged helix DNA-binding domain"/>
    <property type="match status" value="1"/>
</dbReference>
<dbReference type="AlphaFoldDB" id="A0A918PPD9"/>
<evidence type="ECO:0000313" key="7">
    <source>
        <dbReference type="Proteomes" id="UP000648075"/>
    </source>
</evidence>
<evidence type="ECO:0000313" key="6">
    <source>
        <dbReference type="EMBL" id="GGZ16521.1"/>
    </source>
</evidence>
<dbReference type="GO" id="GO:0003677">
    <property type="term" value="F:DNA binding"/>
    <property type="evidence" value="ECO:0007669"/>
    <property type="project" value="UniProtKB-KW"/>
</dbReference>
<dbReference type="FunFam" id="1.10.10.10:FF:000001">
    <property type="entry name" value="LysR family transcriptional regulator"/>
    <property type="match status" value="1"/>
</dbReference>
<sequence length="307" mass="34410">MDLHAKPFRCFVAVAELGTFSRAAVSLNMSQPSLSAQIKELERRLGFNLFIRTSRKVELSAEGLLFLGNARRIIMESDWLRQAAQDISTNQLRIGAAHHTGAIRDRQELIDRFIVAHPPIALRVIGRRHSQIAADLDRQTVDLALTIELRGEDGERSAVEQGTKDFERIILRERRVELLLTEDDPLAREQRIPVGGLKKREVCIVDRNHGITLAEGLARKLERAGAILKHPPEGDAASTMRHGALLGVPAINLGWFSKPDLPWLKPLVSRPAEELQVVTALVLLRSRHAQRPAAMTFWQHAQAFKDT</sequence>
<dbReference type="Gene3D" id="3.40.190.290">
    <property type="match status" value="1"/>
</dbReference>
<dbReference type="InterPro" id="IPR036390">
    <property type="entry name" value="WH_DNA-bd_sf"/>
</dbReference>
<dbReference type="SUPFAM" id="SSF46785">
    <property type="entry name" value="Winged helix' DNA-binding domain"/>
    <property type="match status" value="1"/>
</dbReference>
<organism evidence="6 7">
    <name type="scientific">Novosphingobium colocasiae</name>
    <dbReference type="NCBI Taxonomy" id="1256513"/>
    <lineage>
        <taxon>Bacteria</taxon>
        <taxon>Pseudomonadati</taxon>
        <taxon>Pseudomonadota</taxon>
        <taxon>Alphaproteobacteria</taxon>
        <taxon>Sphingomonadales</taxon>
        <taxon>Sphingomonadaceae</taxon>
        <taxon>Novosphingobium</taxon>
    </lineage>
</organism>
<dbReference type="InterPro" id="IPR036388">
    <property type="entry name" value="WH-like_DNA-bd_sf"/>
</dbReference>
<dbReference type="GO" id="GO:0032993">
    <property type="term" value="C:protein-DNA complex"/>
    <property type="evidence" value="ECO:0007669"/>
    <property type="project" value="TreeGrafter"/>
</dbReference>
<dbReference type="SUPFAM" id="SSF53850">
    <property type="entry name" value="Periplasmic binding protein-like II"/>
    <property type="match status" value="1"/>
</dbReference>
<keyword evidence="3" id="KW-0238">DNA-binding</keyword>
<dbReference type="RefSeq" id="WP_189622495.1">
    <property type="nucleotide sequence ID" value="NZ_BMZA01000028.1"/>
</dbReference>
<dbReference type="Pfam" id="PF00126">
    <property type="entry name" value="HTH_1"/>
    <property type="match status" value="1"/>
</dbReference>
<evidence type="ECO:0000256" key="3">
    <source>
        <dbReference type="ARBA" id="ARBA00023125"/>
    </source>
</evidence>
<dbReference type="InterPro" id="IPR000847">
    <property type="entry name" value="LysR_HTH_N"/>
</dbReference>
<keyword evidence="7" id="KW-1185">Reference proteome</keyword>
<dbReference type="EMBL" id="BMZA01000028">
    <property type="protein sequence ID" value="GGZ16521.1"/>
    <property type="molecule type" value="Genomic_DNA"/>
</dbReference>
<dbReference type="PROSITE" id="PS50931">
    <property type="entry name" value="HTH_LYSR"/>
    <property type="match status" value="1"/>
</dbReference>
<keyword evidence="4" id="KW-0804">Transcription</keyword>
<reference evidence="6" key="2">
    <citation type="submission" date="2020-09" db="EMBL/GenBank/DDBJ databases">
        <authorList>
            <person name="Sun Q."/>
            <person name="Kim S."/>
        </authorList>
    </citation>
    <scope>NUCLEOTIDE SEQUENCE</scope>
    <source>
        <strain evidence="6">KCTC 32255</strain>
    </source>
</reference>
<evidence type="ECO:0000256" key="4">
    <source>
        <dbReference type="ARBA" id="ARBA00023163"/>
    </source>
</evidence>
<feature type="domain" description="HTH lysR-type" evidence="5">
    <location>
        <begin position="1"/>
        <end position="60"/>
    </location>
</feature>
<comment type="similarity">
    <text evidence="1">Belongs to the LysR transcriptional regulatory family.</text>
</comment>
<name>A0A918PPD9_9SPHN</name>
<reference evidence="6" key="1">
    <citation type="journal article" date="2014" name="Int. J. Syst. Evol. Microbiol.">
        <title>Complete genome sequence of Corynebacterium casei LMG S-19264T (=DSM 44701T), isolated from a smear-ripened cheese.</title>
        <authorList>
            <consortium name="US DOE Joint Genome Institute (JGI-PGF)"/>
            <person name="Walter F."/>
            <person name="Albersmeier A."/>
            <person name="Kalinowski J."/>
            <person name="Ruckert C."/>
        </authorList>
    </citation>
    <scope>NUCLEOTIDE SEQUENCE</scope>
    <source>
        <strain evidence="6">KCTC 32255</strain>
    </source>
</reference>
<proteinExistence type="inferred from homology"/>
<dbReference type="PRINTS" id="PR00039">
    <property type="entry name" value="HTHLYSR"/>
</dbReference>
<dbReference type="Proteomes" id="UP000648075">
    <property type="component" value="Unassembled WGS sequence"/>
</dbReference>
<evidence type="ECO:0000256" key="2">
    <source>
        <dbReference type="ARBA" id="ARBA00023015"/>
    </source>
</evidence>
<protein>
    <recommendedName>
        <fullName evidence="5">HTH lysR-type domain-containing protein</fullName>
    </recommendedName>
</protein>
<dbReference type="Pfam" id="PF03466">
    <property type="entry name" value="LysR_substrate"/>
    <property type="match status" value="1"/>
</dbReference>
<comment type="caution">
    <text evidence="6">The sequence shown here is derived from an EMBL/GenBank/DDBJ whole genome shotgun (WGS) entry which is preliminary data.</text>
</comment>
<dbReference type="GO" id="GO:0003700">
    <property type="term" value="F:DNA-binding transcription factor activity"/>
    <property type="evidence" value="ECO:0007669"/>
    <property type="project" value="InterPro"/>
</dbReference>
<accession>A0A918PPD9</accession>
<dbReference type="PANTHER" id="PTHR30346:SF0">
    <property type="entry name" value="HCA OPERON TRANSCRIPTIONAL ACTIVATOR HCAR"/>
    <property type="match status" value="1"/>
</dbReference>
<dbReference type="InterPro" id="IPR005119">
    <property type="entry name" value="LysR_subst-bd"/>
</dbReference>
<dbReference type="PANTHER" id="PTHR30346">
    <property type="entry name" value="TRANSCRIPTIONAL DUAL REGULATOR HCAR-RELATED"/>
    <property type="match status" value="1"/>
</dbReference>